<dbReference type="PANTHER" id="PTHR42724">
    <property type="entry name" value="TETRAACYLDISACCHARIDE 4'-KINASE"/>
    <property type="match status" value="1"/>
</dbReference>
<dbReference type="UniPathway" id="UPA00359">
    <property type="reaction ID" value="UER00482"/>
</dbReference>
<evidence type="ECO:0000256" key="2">
    <source>
        <dbReference type="ARBA" id="ARBA00004870"/>
    </source>
</evidence>
<reference key="2">
    <citation type="submission" date="2010-11" db="EMBL/GenBank/DDBJ databases">
        <authorList>
            <person name="Lin H."/>
            <person name="Doddapaneni H.V."/>
            <person name="Lou B."/>
            <person name="Civerolo E.L."/>
            <person name="Chen C."/>
            <person name="Duan Y."/>
            <person name="Zhou L."/>
            <person name="Glynn J."/>
        </authorList>
    </citation>
    <scope>NUCLEOTIDE SEQUENCE</scope>
    <source>
        <strain>CLso-ZC1</strain>
    </source>
</reference>
<evidence type="ECO:0000256" key="4">
    <source>
        <dbReference type="ARBA" id="ARBA00016436"/>
    </source>
</evidence>
<proteinExistence type="inferred from homology"/>
<dbReference type="AlphaFoldDB" id="E4UCU8"/>
<dbReference type="HAMAP" id="MF_00409">
    <property type="entry name" value="LpxK"/>
    <property type="match status" value="1"/>
</dbReference>
<keyword evidence="6 13" id="KW-0441">Lipid A biosynthesis</keyword>
<evidence type="ECO:0000256" key="5">
    <source>
        <dbReference type="ARBA" id="ARBA00022516"/>
    </source>
</evidence>
<keyword evidence="14" id="KW-0472">Membrane</keyword>
<evidence type="ECO:0000256" key="11">
    <source>
        <dbReference type="ARBA" id="ARBA00023098"/>
    </source>
</evidence>
<keyword evidence="7 13" id="KW-0808">Transferase</keyword>
<dbReference type="KEGG" id="lso:CKC_02185"/>
<keyword evidence="10 13" id="KW-0067">ATP-binding</keyword>
<reference evidence="16" key="1">
    <citation type="submission" date="2010-11" db="EMBL/GenBank/DDBJ databases">
        <title>Complete genome sequence of Candidatus Liberibacter solanacearum CLso-ZC1.</title>
        <authorList>
            <person name="Lin H."/>
            <person name="Doddapaneni H.V."/>
            <person name="Lou B."/>
            <person name="Civerolo E.L."/>
            <person name="Chen C."/>
            <person name="Duan Y."/>
            <person name="Zhou L."/>
            <person name="Glynn J."/>
        </authorList>
    </citation>
    <scope>NUCLEOTIDE SEQUENCE [LARGE SCALE GENOMIC DNA]</scope>
    <source>
        <strain evidence="16">CLso-ZC1</strain>
    </source>
</reference>
<comment type="catalytic activity">
    <reaction evidence="13">
        <text>a lipid A disaccharide + ATP = a lipid IVA + ADP + H(+)</text>
        <dbReference type="Rhea" id="RHEA:67840"/>
        <dbReference type="ChEBI" id="CHEBI:15378"/>
        <dbReference type="ChEBI" id="CHEBI:30616"/>
        <dbReference type="ChEBI" id="CHEBI:176343"/>
        <dbReference type="ChEBI" id="CHEBI:176425"/>
        <dbReference type="ChEBI" id="CHEBI:456216"/>
        <dbReference type="EC" id="2.7.1.130"/>
    </reaction>
</comment>
<gene>
    <name evidence="13" type="primary">lpxK</name>
    <name evidence="15" type="ordered locus">CKC_02185</name>
</gene>
<dbReference type="EC" id="2.7.1.130" evidence="3 13"/>
<keyword evidence="14" id="KW-1133">Transmembrane helix</keyword>
<evidence type="ECO:0000256" key="14">
    <source>
        <dbReference type="SAM" id="Phobius"/>
    </source>
</evidence>
<reference evidence="15 16" key="3">
    <citation type="journal article" date="2011" name="PLoS ONE">
        <title>The Complete Genome Sequence of 'Candidatus Liberibacter solanacearum', the Bacterium Associated with Potato Zebra Chip Disease.</title>
        <authorList>
            <person name="Lin H."/>
            <person name="Lou B."/>
            <person name="Glynn J.M."/>
            <person name="Doddapaneni H."/>
            <person name="Civerolo E.L."/>
            <person name="Chen C."/>
            <person name="Duan Y."/>
            <person name="Zhou L."/>
            <person name="Vahling C.M."/>
        </authorList>
    </citation>
    <scope>NUCLEOTIDE SEQUENCE [LARGE SCALE GENOMIC DNA]</scope>
    <source>
        <strain evidence="15 16">CLso-ZC1</strain>
    </source>
</reference>
<dbReference type="GO" id="GO:0009244">
    <property type="term" value="P:lipopolysaccharide core region biosynthetic process"/>
    <property type="evidence" value="ECO:0007669"/>
    <property type="project" value="TreeGrafter"/>
</dbReference>
<sequence length="344" mass="38455">MKIFDVRYMIKTPLFWWKSQGLCSLFLYPISLIYGAISSIRMKYGQRWNAPIPIICVGGFVMGGTGKTPTALALASAVIDKNLKPGFLSRGYGRKSTLSLRVDLEKHGAYDVGDEPLLLAQRATVVVTNDRKMGVKMLLQERVDIIIMDDGFHSADLRADFSLIVVDSHRGLGNGLVFPAGPLRVPLSRQLLYVDAILYVGDTKNIIPSIKNKLIYFSKLEPRLKFDFSKTRVLAFSGIADTKKFFTTIQKLGAIIEKHYSFGDHAHLSDKKIECILDQAQQDNLVLVTTEKDAMRLYKRSGIAEKLLSISIVIGVDMIFQDPTNLSDIVDKTILSFDNRNSCI</sequence>
<keyword evidence="5 13" id="KW-0444">Lipid biosynthesis</keyword>
<evidence type="ECO:0000313" key="16">
    <source>
        <dbReference type="Proteomes" id="UP000007038"/>
    </source>
</evidence>
<feature type="transmembrane region" description="Helical" evidence="14">
    <location>
        <begin position="15"/>
        <end position="37"/>
    </location>
</feature>
<keyword evidence="9 13" id="KW-0418">Kinase</keyword>
<evidence type="ECO:0000256" key="10">
    <source>
        <dbReference type="ARBA" id="ARBA00022840"/>
    </source>
</evidence>
<comment type="function">
    <text evidence="1 13">Transfers the gamma-phosphate of ATP to the 4'-position of a tetraacyldisaccharide 1-phosphate intermediate (termed DS-1-P) to form tetraacyldisaccharide 1,4'-bis-phosphate (lipid IVA).</text>
</comment>
<dbReference type="Proteomes" id="UP000007038">
    <property type="component" value="Chromosome"/>
</dbReference>
<dbReference type="HOGENOM" id="CLU_038816_0_0_5"/>
<dbReference type="Pfam" id="PF02606">
    <property type="entry name" value="LpxK"/>
    <property type="match status" value="1"/>
</dbReference>
<dbReference type="STRING" id="658172.CKC_02185"/>
<organism evidence="15 16">
    <name type="scientific">Liberibacter solanacearum (strain CLso-ZC1)</name>
    <dbReference type="NCBI Taxonomy" id="658172"/>
    <lineage>
        <taxon>Bacteria</taxon>
        <taxon>Pseudomonadati</taxon>
        <taxon>Pseudomonadota</taxon>
        <taxon>Alphaproteobacteria</taxon>
        <taxon>Hyphomicrobiales</taxon>
        <taxon>Rhizobiaceae</taxon>
        <taxon>Liberibacter</taxon>
    </lineage>
</organism>
<dbReference type="InterPro" id="IPR003758">
    <property type="entry name" value="LpxK"/>
</dbReference>
<dbReference type="GO" id="GO:0009029">
    <property type="term" value="F:lipid-A 4'-kinase activity"/>
    <property type="evidence" value="ECO:0007669"/>
    <property type="project" value="UniProtKB-UniRule"/>
</dbReference>
<evidence type="ECO:0000313" key="15">
    <source>
        <dbReference type="EMBL" id="ADR52188.1"/>
    </source>
</evidence>
<keyword evidence="14" id="KW-0812">Transmembrane</keyword>
<dbReference type="GO" id="GO:0009245">
    <property type="term" value="P:lipid A biosynthetic process"/>
    <property type="evidence" value="ECO:0007669"/>
    <property type="project" value="UniProtKB-UniRule"/>
</dbReference>
<comment type="similarity">
    <text evidence="13">Belongs to the LpxK family.</text>
</comment>
<dbReference type="InterPro" id="IPR027417">
    <property type="entry name" value="P-loop_NTPase"/>
</dbReference>
<feature type="binding site" evidence="13">
    <location>
        <begin position="61"/>
        <end position="68"/>
    </location>
    <ligand>
        <name>ATP</name>
        <dbReference type="ChEBI" id="CHEBI:30616"/>
    </ligand>
</feature>
<dbReference type="PANTHER" id="PTHR42724:SF1">
    <property type="entry name" value="TETRAACYLDISACCHARIDE 4'-KINASE, MITOCHONDRIAL-RELATED"/>
    <property type="match status" value="1"/>
</dbReference>
<keyword evidence="11 13" id="KW-0443">Lipid metabolism</keyword>
<evidence type="ECO:0000256" key="13">
    <source>
        <dbReference type="HAMAP-Rule" id="MF_00409"/>
    </source>
</evidence>
<evidence type="ECO:0000256" key="6">
    <source>
        <dbReference type="ARBA" id="ARBA00022556"/>
    </source>
</evidence>
<accession>E4UCU8</accession>
<dbReference type="eggNOG" id="COG1663">
    <property type="taxonomic scope" value="Bacteria"/>
</dbReference>
<dbReference type="GO" id="GO:0005886">
    <property type="term" value="C:plasma membrane"/>
    <property type="evidence" value="ECO:0007669"/>
    <property type="project" value="TreeGrafter"/>
</dbReference>
<evidence type="ECO:0000256" key="8">
    <source>
        <dbReference type="ARBA" id="ARBA00022741"/>
    </source>
</evidence>
<dbReference type="EMBL" id="CP002371">
    <property type="protein sequence ID" value="ADR52188.1"/>
    <property type="molecule type" value="Genomic_DNA"/>
</dbReference>
<evidence type="ECO:0000256" key="12">
    <source>
        <dbReference type="ARBA" id="ARBA00029757"/>
    </source>
</evidence>
<protein>
    <recommendedName>
        <fullName evidence="4 13">Tetraacyldisaccharide 4'-kinase</fullName>
        <ecNumber evidence="3 13">2.7.1.130</ecNumber>
    </recommendedName>
    <alternativeName>
        <fullName evidence="12 13">Lipid A 4'-kinase</fullName>
    </alternativeName>
</protein>
<name>E4UCU8_LIBSC</name>
<evidence type="ECO:0000256" key="3">
    <source>
        <dbReference type="ARBA" id="ARBA00012071"/>
    </source>
</evidence>
<evidence type="ECO:0000256" key="9">
    <source>
        <dbReference type="ARBA" id="ARBA00022777"/>
    </source>
</evidence>
<keyword evidence="8 13" id="KW-0547">Nucleotide-binding</keyword>
<evidence type="ECO:0000256" key="7">
    <source>
        <dbReference type="ARBA" id="ARBA00022679"/>
    </source>
</evidence>
<comment type="pathway">
    <text evidence="2 13">Glycolipid biosynthesis; lipid IV(A) biosynthesis; lipid IV(A) from (3R)-3-hydroxytetradecanoyl-[acyl-carrier-protein] and UDP-N-acetyl-alpha-D-glucosamine: step 6/6.</text>
</comment>
<dbReference type="GO" id="GO:0005524">
    <property type="term" value="F:ATP binding"/>
    <property type="evidence" value="ECO:0007669"/>
    <property type="project" value="UniProtKB-UniRule"/>
</dbReference>
<dbReference type="SUPFAM" id="SSF52540">
    <property type="entry name" value="P-loop containing nucleoside triphosphate hydrolases"/>
    <property type="match status" value="1"/>
</dbReference>
<evidence type="ECO:0000256" key="1">
    <source>
        <dbReference type="ARBA" id="ARBA00002274"/>
    </source>
</evidence>
<dbReference type="NCBIfam" id="TIGR00682">
    <property type="entry name" value="lpxK"/>
    <property type="match status" value="1"/>
</dbReference>